<protein>
    <recommendedName>
        <fullName evidence="4">Proteasome assembly chaperone family protein</fullName>
    </recommendedName>
</protein>
<dbReference type="GeneID" id="4600895"/>
<dbReference type="InterPro" id="IPR019151">
    <property type="entry name" value="Proteasome_assmbl_chaperone_2"/>
</dbReference>
<reference evidence="3" key="1">
    <citation type="journal article" date="2008" name="J. Bacteriol.">
        <title>Genome sequence of Thermofilum pendens reveals an exceptional loss of biosynthetic pathways without genome reduction.</title>
        <authorList>
            <person name="Anderson I."/>
            <person name="Rodriguez J."/>
            <person name="Susanti D."/>
            <person name="Porat I."/>
            <person name="Reich C."/>
            <person name="Ulrich L.E."/>
            <person name="Elkins J.G."/>
            <person name="Mavromatis K."/>
            <person name="Lykidis A."/>
            <person name="Kim E."/>
            <person name="Thompson L.S."/>
            <person name="Nolan M."/>
            <person name="Land M."/>
            <person name="Copeland A."/>
            <person name="Lapidus A."/>
            <person name="Lucas S."/>
            <person name="Detter C."/>
            <person name="Zhulin I.B."/>
            <person name="Olsen G.J."/>
            <person name="Whitman W."/>
            <person name="Mukhopadhyay B."/>
            <person name="Bristow J."/>
            <person name="Kyrpides N."/>
        </authorList>
    </citation>
    <scope>NUCLEOTIDE SEQUENCE [LARGE SCALE GENOMIC DNA]</scope>
    <source>
        <strain evidence="3">DSM 2475 / Hrk 5</strain>
    </source>
</reference>
<evidence type="ECO:0000313" key="2">
    <source>
        <dbReference type="EMBL" id="ABL77766.1"/>
    </source>
</evidence>
<proteinExistence type="predicted"/>
<organism evidence="2 3">
    <name type="scientific">Thermofilum pendens (strain DSM 2475 / Hrk 5)</name>
    <dbReference type="NCBI Taxonomy" id="368408"/>
    <lineage>
        <taxon>Archaea</taxon>
        <taxon>Thermoproteota</taxon>
        <taxon>Thermoprotei</taxon>
        <taxon>Thermofilales</taxon>
        <taxon>Thermofilaceae</taxon>
        <taxon>Thermofilum</taxon>
    </lineage>
</organism>
<dbReference type="Proteomes" id="UP000000641">
    <property type="component" value="Chromosome"/>
</dbReference>
<name>A1RX36_THEPD</name>
<dbReference type="SUPFAM" id="SSF159659">
    <property type="entry name" value="Cgl1923-like"/>
    <property type="match status" value="1"/>
</dbReference>
<dbReference type="Pfam" id="PF09754">
    <property type="entry name" value="PAC2"/>
    <property type="match status" value="1"/>
</dbReference>
<dbReference type="OrthoDB" id="35908at2157"/>
<feature type="coiled-coil region" evidence="1">
    <location>
        <begin position="212"/>
        <end position="239"/>
    </location>
</feature>
<dbReference type="InterPro" id="IPR038389">
    <property type="entry name" value="PSMG2_sf"/>
</dbReference>
<dbReference type="PANTHER" id="PTHR35610">
    <property type="entry name" value="3-ISOPROPYLMALATE DEHYDRATASE-RELATED"/>
    <property type="match status" value="1"/>
</dbReference>
<dbReference type="EnsemblBacteria" id="ABL77766">
    <property type="protein sequence ID" value="ABL77766"/>
    <property type="gene ID" value="Tpen_0357"/>
</dbReference>
<dbReference type="AlphaFoldDB" id="A1RX36"/>
<dbReference type="KEGG" id="tpe:Tpen_0357"/>
<dbReference type="PANTHER" id="PTHR35610:SF3">
    <property type="entry name" value="PROTEASOME ASSEMBLY CHAPERONE FAMILY PROTEIN"/>
    <property type="match status" value="1"/>
</dbReference>
<dbReference type="HOGENOM" id="CLU_075000_0_1_2"/>
<dbReference type="RefSeq" id="WP_011752031.1">
    <property type="nucleotide sequence ID" value="NC_008698.1"/>
</dbReference>
<gene>
    <name evidence="2" type="ordered locus">Tpen_0357</name>
</gene>
<evidence type="ECO:0008006" key="4">
    <source>
        <dbReference type="Google" id="ProtNLM"/>
    </source>
</evidence>
<keyword evidence="1" id="KW-0175">Coiled coil</keyword>
<dbReference type="Gene3D" id="3.40.50.10900">
    <property type="entry name" value="PAC-like subunit"/>
    <property type="match status" value="1"/>
</dbReference>
<sequence length="247" mass="27530">MTRELKYGKVRVVLSEDVHPETFLAGFHGVGHVGWIAVKHVVEKLEAQRVGYLFTQYMPPFVNVRSGIRTPYELYFSQGMLIFLPNVPVSPKDFISVPEALAELSITLGVKLSVLFGGLDASYKEPDAKPRIAPTRAFLLSKEDLIKEKGYPVLEEHLGIVGPLAILLSVFEANNVPAVAILPYAAADRPDPRAAAEAIKVFQEITGVRISVEELLEQGERLEKEVAEVEKKIKEAMREREPPMYHV</sequence>
<evidence type="ECO:0000313" key="3">
    <source>
        <dbReference type="Proteomes" id="UP000000641"/>
    </source>
</evidence>
<accession>A1RX36</accession>
<dbReference type="eggNOG" id="arCOG00347">
    <property type="taxonomic scope" value="Archaea"/>
</dbReference>
<dbReference type="EMBL" id="CP000505">
    <property type="protein sequence ID" value="ABL77766.1"/>
    <property type="molecule type" value="Genomic_DNA"/>
</dbReference>
<dbReference type="STRING" id="368408.Tpen_0357"/>
<evidence type="ECO:0000256" key="1">
    <source>
        <dbReference type="SAM" id="Coils"/>
    </source>
</evidence>
<keyword evidence="3" id="KW-1185">Reference proteome</keyword>